<comment type="caution">
    <text evidence="1">The sequence shown here is derived from an EMBL/GenBank/DDBJ whole genome shotgun (WGS) entry which is preliminary data.</text>
</comment>
<name>A0ACB5REU5_9CLOT</name>
<proteinExistence type="predicted"/>
<accession>A0ACB5REU5</accession>
<reference evidence="1" key="1">
    <citation type="journal article" date="2025" name="Int. J. Syst. Evol. Microbiol.">
        <title>Inconstantimicrobium mannanitabidum sp. nov., a novel member of the family Clostridiaceae isolated from anoxic soil under the treatment of reductive soil disinfestation.</title>
        <authorList>
            <person name="Ueki A."/>
            <person name="Tonouchi A."/>
            <person name="Honma S."/>
            <person name="Kaku N."/>
            <person name="Ueki K."/>
        </authorList>
    </citation>
    <scope>NUCLEOTIDE SEQUENCE</scope>
    <source>
        <strain evidence="1">TW13</strain>
    </source>
</reference>
<organism evidence="1 2">
    <name type="scientific">Inconstantimicrobium mannanitabidum</name>
    <dbReference type="NCBI Taxonomy" id="1604901"/>
    <lineage>
        <taxon>Bacteria</taxon>
        <taxon>Bacillati</taxon>
        <taxon>Bacillota</taxon>
        <taxon>Clostridia</taxon>
        <taxon>Eubacteriales</taxon>
        <taxon>Clostridiaceae</taxon>
        <taxon>Inconstantimicrobium</taxon>
    </lineage>
</organism>
<evidence type="ECO:0000313" key="1">
    <source>
        <dbReference type="EMBL" id="GKX67419.1"/>
    </source>
</evidence>
<keyword evidence="2" id="KW-1185">Reference proteome</keyword>
<keyword evidence="1" id="KW-0489">Methyltransferase</keyword>
<dbReference type="EMBL" id="BROD01000001">
    <property type="protein sequence ID" value="GKX67419.1"/>
    <property type="molecule type" value="Genomic_DNA"/>
</dbReference>
<sequence>MKTYNAYDIFSEFYDEFIQKNCPDLHNKYFKLVNETLDKYNLKPNSILDCTCGTGILAKKLKDEGWNVQGLDINSNMLKKAREKGLEVFTGDIRNFDLKQKYDFIFSFDSLGHIAAKEDLIKTFKNISHHLNEGGIFIFDGGTKSKALTMINNTYTFDSDKYSFIWKNYKINDRIQVEINIDIKPNNEMPIKVVEKFELCGHDVNEIEEALKETDLTINFITTDPLVKTGSFVCCCRK</sequence>
<gene>
    <name evidence="1" type="ORF">rsdtw13_26770</name>
</gene>
<keyword evidence="1" id="KW-0808">Transferase</keyword>
<dbReference type="Proteomes" id="UP001058074">
    <property type="component" value="Unassembled WGS sequence"/>
</dbReference>
<evidence type="ECO:0000313" key="2">
    <source>
        <dbReference type="Proteomes" id="UP001058074"/>
    </source>
</evidence>
<protein>
    <submittedName>
        <fullName evidence="1">S-adenosylmethionine-dependent methyltransferase</fullName>
    </submittedName>
</protein>